<dbReference type="PROSITE" id="PS00290">
    <property type="entry name" value="IG_MHC"/>
    <property type="match status" value="1"/>
</dbReference>
<reference evidence="1" key="1">
    <citation type="journal article" date="2018" name="Nat. Plants">
        <title>Whole-genome landscape of Medicago truncatula symbiotic genes.</title>
        <authorList>
            <person name="Pecrix Y."/>
            <person name="Gamas P."/>
            <person name="Carrere S."/>
        </authorList>
    </citation>
    <scope>NUCLEOTIDE SEQUENCE</scope>
    <source>
        <tissue evidence="1">Leaves</tissue>
    </source>
</reference>
<gene>
    <name evidence="1" type="ORF">MtrunA17_Chr3g0097151</name>
</gene>
<evidence type="ECO:0000313" key="1">
    <source>
        <dbReference type="EMBL" id="RHN66929.1"/>
    </source>
</evidence>
<dbReference type="InterPro" id="IPR003006">
    <property type="entry name" value="Ig/MHC_CS"/>
</dbReference>
<accession>A0A396IMR9</accession>
<dbReference type="Gramene" id="rna15051">
    <property type="protein sequence ID" value="RHN66929.1"/>
    <property type="gene ID" value="gene15051"/>
</dbReference>
<name>A0A396IMR9_MEDTR</name>
<organism evidence="1">
    <name type="scientific">Medicago truncatula</name>
    <name type="common">Barrel medic</name>
    <name type="synonym">Medicago tribuloides</name>
    <dbReference type="NCBI Taxonomy" id="3880"/>
    <lineage>
        <taxon>Eukaryota</taxon>
        <taxon>Viridiplantae</taxon>
        <taxon>Streptophyta</taxon>
        <taxon>Embryophyta</taxon>
        <taxon>Tracheophyta</taxon>
        <taxon>Spermatophyta</taxon>
        <taxon>Magnoliopsida</taxon>
        <taxon>eudicotyledons</taxon>
        <taxon>Gunneridae</taxon>
        <taxon>Pentapetalae</taxon>
        <taxon>rosids</taxon>
        <taxon>fabids</taxon>
        <taxon>Fabales</taxon>
        <taxon>Fabaceae</taxon>
        <taxon>Papilionoideae</taxon>
        <taxon>50 kb inversion clade</taxon>
        <taxon>NPAAA clade</taxon>
        <taxon>Hologalegina</taxon>
        <taxon>IRL clade</taxon>
        <taxon>Trifolieae</taxon>
        <taxon>Medicago</taxon>
    </lineage>
</organism>
<proteinExistence type="predicted"/>
<protein>
    <submittedName>
        <fullName evidence="1">Putative immunoglobulin/major histocompatibility complex</fullName>
    </submittedName>
</protein>
<dbReference type="EMBL" id="PSQE01000003">
    <property type="protein sequence ID" value="RHN66929.1"/>
    <property type="molecule type" value="Genomic_DNA"/>
</dbReference>
<sequence length="175" mass="19891">MPLIQWTILMSSGCRTRDNETLRPFRTYASAPDGSWPANTRGYVTCQSGFLGSTSMSKLFPGLLQTLGLLRQGTWLWPSQSLLYMSSASRRGVIYFCRVSHPIMNPPASIPDYTVDAHHRHVPPYEEVLVEQQWVRHPPDPYKIFINMRARVESAMGHPDVFSNPEEVLLLMQGI</sequence>
<dbReference type="AlphaFoldDB" id="A0A396IMR9"/>
<dbReference type="Proteomes" id="UP000265566">
    <property type="component" value="Chromosome 3"/>
</dbReference>
<comment type="caution">
    <text evidence="1">The sequence shown here is derived from an EMBL/GenBank/DDBJ whole genome shotgun (WGS) entry which is preliminary data.</text>
</comment>